<dbReference type="AlphaFoldDB" id="A0A8H7ZMN0"/>
<evidence type="ECO:0000313" key="3">
    <source>
        <dbReference type="Proteomes" id="UP000673691"/>
    </source>
</evidence>
<dbReference type="Proteomes" id="UP000673691">
    <property type="component" value="Unassembled WGS sequence"/>
</dbReference>
<feature type="non-terminal residue" evidence="2">
    <location>
        <position position="1"/>
    </location>
</feature>
<keyword evidence="3" id="KW-1185">Reference proteome</keyword>
<evidence type="ECO:0000313" key="2">
    <source>
        <dbReference type="EMBL" id="KAG5455950.1"/>
    </source>
</evidence>
<gene>
    <name evidence="2" type="ORF">BJ554DRAFT_4445</name>
</gene>
<name>A0A8H7ZMN0_9FUNG</name>
<accession>A0A8H7ZMN0</accession>
<feature type="compositionally biased region" description="Polar residues" evidence="1">
    <location>
        <begin position="1"/>
        <end position="11"/>
    </location>
</feature>
<dbReference type="EMBL" id="JAEFCI010012513">
    <property type="protein sequence ID" value="KAG5455950.1"/>
    <property type="molecule type" value="Genomic_DNA"/>
</dbReference>
<evidence type="ECO:0000256" key="1">
    <source>
        <dbReference type="SAM" id="MobiDB-lite"/>
    </source>
</evidence>
<protein>
    <submittedName>
        <fullName evidence="2">Uncharacterized protein</fullName>
    </submittedName>
</protein>
<proteinExistence type="predicted"/>
<comment type="caution">
    <text evidence="2">The sequence shown here is derived from an EMBL/GenBank/DDBJ whole genome shotgun (WGS) entry which is preliminary data.</text>
</comment>
<reference evidence="2 3" key="1">
    <citation type="journal article" name="Sci. Rep.">
        <title>Genome-scale phylogenetic analyses confirm Olpidium as the closest living zoosporic fungus to the non-flagellated, terrestrial fungi.</title>
        <authorList>
            <person name="Chang Y."/>
            <person name="Rochon D."/>
            <person name="Sekimoto S."/>
            <person name="Wang Y."/>
            <person name="Chovatia M."/>
            <person name="Sandor L."/>
            <person name="Salamov A."/>
            <person name="Grigoriev I.V."/>
            <person name="Stajich J.E."/>
            <person name="Spatafora J.W."/>
        </authorList>
    </citation>
    <scope>NUCLEOTIDE SEQUENCE [LARGE SCALE GENOMIC DNA]</scope>
    <source>
        <strain evidence="2">S191</strain>
    </source>
</reference>
<sequence length="57" mass="6088">LNRSGPLQVPQSGGGRDIPFAAPRKLPFPSVTRLPGALRRAGDIVYVPVLARVVLQL</sequence>
<feature type="region of interest" description="Disordered" evidence="1">
    <location>
        <begin position="1"/>
        <end position="21"/>
    </location>
</feature>
<organism evidence="2 3">
    <name type="scientific">Olpidium bornovanus</name>
    <dbReference type="NCBI Taxonomy" id="278681"/>
    <lineage>
        <taxon>Eukaryota</taxon>
        <taxon>Fungi</taxon>
        <taxon>Fungi incertae sedis</taxon>
        <taxon>Olpidiomycota</taxon>
        <taxon>Olpidiomycotina</taxon>
        <taxon>Olpidiomycetes</taxon>
        <taxon>Olpidiales</taxon>
        <taxon>Olpidiaceae</taxon>
        <taxon>Olpidium</taxon>
    </lineage>
</organism>